<dbReference type="InterPro" id="IPR002379">
    <property type="entry name" value="ATPase_proteolipid_c-like_dom"/>
</dbReference>
<dbReference type="PRINTS" id="PR00122">
    <property type="entry name" value="VACATPASE"/>
</dbReference>
<dbReference type="GO" id="GO:0033179">
    <property type="term" value="C:proton-transporting V-type ATPase, V0 domain"/>
    <property type="evidence" value="ECO:0007669"/>
    <property type="project" value="InterPro"/>
</dbReference>
<dbReference type="InterPro" id="IPR035921">
    <property type="entry name" value="F/V-ATP_Csub_sf"/>
</dbReference>
<name>A0A7C6AFF5_UNCW3</name>
<feature type="transmembrane region" description="Helical" evidence="8">
    <location>
        <begin position="50"/>
        <end position="72"/>
    </location>
</feature>
<keyword evidence="3 8" id="KW-0813">Transport</keyword>
<dbReference type="InterPro" id="IPR000245">
    <property type="entry name" value="ATPase_proteolipid_csu"/>
</dbReference>
<organism evidence="10">
    <name type="scientific">candidate division WOR-3 bacterium</name>
    <dbReference type="NCBI Taxonomy" id="2052148"/>
    <lineage>
        <taxon>Bacteria</taxon>
        <taxon>Bacteria division WOR-3</taxon>
    </lineage>
</organism>
<keyword evidence="4 8" id="KW-0812">Transmembrane</keyword>
<feature type="transmembrane region" description="Helical" evidence="8">
    <location>
        <begin position="93"/>
        <end position="112"/>
    </location>
</feature>
<evidence type="ECO:0000256" key="8">
    <source>
        <dbReference type="RuleBase" id="RU363060"/>
    </source>
</evidence>
<dbReference type="SUPFAM" id="SSF81333">
    <property type="entry name" value="F1F0 ATP synthase subunit C"/>
    <property type="match status" value="2"/>
</dbReference>
<evidence type="ECO:0000259" key="9">
    <source>
        <dbReference type="Pfam" id="PF00137"/>
    </source>
</evidence>
<evidence type="ECO:0000256" key="4">
    <source>
        <dbReference type="ARBA" id="ARBA00022692"/>
    </source>
</evidence>
<gene>
    <name evidence="10" type="ORF">ENV70_03525</name>
</gene>
<reference evidence="10" key="1">
    <citation type="journal article" date="2020" name="mSystems">
        <title>Genome- and Community-Level Interaction Insights into Carbon Utilization and Element Cycling Functions of Hydrothermarchaeota in Hydrothermal Sediment.</title>
        <authorList>
            <person name="Zhou Z."/>
            <person name="Liu Y."/>
            <person name="Xu W."/>
            <person name="Pan J."/>
            <person name="Luo Z.H."/>
            <person name="Li M."/>
        </authorList>
    </citation>
    <scope>NUCLEOTIDE SEQUENCE [LARGE SCALE GENOMIC DNA]</scope>
    <source>
        <strain evidence="10">SpSt-783</strain>
    </source>
</reference>
<comment type="similarity">
    <text evidence="2 8">Belongs to the V-ATPase proteolipid subunit family.</text>
</comment>
<evidence type="ECO:0000256" key="3">
    <source>
        <dbReference type="ARBA" id="ARBA00022448"/>
    </source>
</evidence>
<accession>A0A7C6AFF5</accession>
<evidence type="ECO:0000256" key="2">
    <source>
        <dbReference type="ARBA" id="ARBA00007296"/>
    </source>
</evidence>
<evidence type="ECO:0000256" key="6">
    <source>
        <dbReference type="ARBA" id="ARBA00023065"/>
    </source>
</evidence>
<dbReference type="FunFam" id="1.20.120.610:FF:000005">
    <property type="entry name" value="V-type sodium ATPase subunit K"/>
    <property type="match status" value="1"/>
</dbReference>
<sequence>MSDPLGMAIAIAGGALAAILAGIGSAIGIGYTAQAANGVLSEDPDKFGQLLILVALPGTQGFYGFLGAFLLMTKIGLLGGTVPAISLWQGLQLFFACMPVALAGLVSAIWQGKVCTAGVEMVAKKPQESAKAVIYGILVEIYAVLGLIVTILSLMGMKL</sequence>
<dbReference type="CDD" id="cd18180">
    <property type="entry name" value="ATP-synt_Vo_Ao_c_NTPK_rpt2"/>
    <property type="match status" value="1"/>
</dbReference>
<dbReference type="Gene3D" id="1.20.120.610">
    <property type="entry name" value="lithium bound rotor ring of v- atpase"/>
    <property type="match status" value="1"/>
</dbReference>
<evidence type="ECO:0000256" key="5">
    <source>
        <dbReference type="ARBA" id="ARBA00022989"/>
    </source>
</evidence>
<comment type="caution">
    <text evidence="10">The sequence shown here is derived from an EMBL/GenBank/DDBJ whole genome shotgun (WGS) entry which is preliminary data.</text>
</comment>
<dbReference type="PANTHER" id="PTHR10263">
    <property type="entry name" value="V-TYPE PROTON ATPASE PROTEOLIPID SUBUNIT"/>
    <property type="match status" value="1"/>
</dbReference>
<feature type="domain" description="V-ATPase proteolipid subunit C-like" evidence="9">
    <location>
        <begin position="95"/>
        <end position="152"/>
    </location>
</feature>
<dbReference type="Pfam" id="PF00137">
    <property type="entry name" value="ATP-synt_C"/>
    <property type="match status" value="2"/>
</dbReference>
<feature type="domain" description="V-ATPase proteolipid subunit C-like" evidence="9">
    <location>
        <begin position="13"/>
        <end position="71"/>
    </location>
</feature>
<keyword evidence="5 8" id="KW-1133">Transmembrane helix</keyword>
<proteinExistence type="inferred from homology"/>
<keyword evidence="6 8" id="KW-0406">Ion transport</keyword>
<evidence type="ECO:0000256" key="1">
    <source>
        <dbReference type="ARBA" id="ARBA00004141"/>
    </source>
</evidence>
<dbReference type="NCBIfam" id="NF005124">
    <property type="entry name" value="PRK06558.1"/>
    <property type="match status" value="1"/>
</dbReference>
<keyword evidence="7 8" id="KW-0472">Membrane</keyword>
<protein>
    <submittedName>
        <fullName evidence="10">V-type ATP synthase subunit K</fullName>
    </submittedName>
</protein>
<dbReference type="GO" id="GO:0046961">
    <property type="term" value="F:proton-transporting ATPase activity, rotational mechanism"/>
    <property type="evidence" value="ECO:0007669"/>
    <property type="project" value="InterPro"/>
</dbReference>
<comment type="subcellular location">
    <subcellularLocation>
        <location evidence="1">Membrane</location>
        <topology evidence="1">Multi-pass membrane protein</topology>
    </subcellularLocation>
</comment>
<dbReference type="CDD" id="cd18179">
    <property type="entry name" value="ATP-synt_Vo_Ao_c_NTPK_rpt1"/>
    <property type="match status" value="1"/>
</dbReference>
<dbReference type="AlphaFoldDB" id="A0A7C6AFF5"/>
<evidence type="ECO:0000256" key="7">
    <source>
        <dbReference type="ARBA" id="ARBA00023136"/>
    </source>
</evidence>
<evidence type="ECO:0000313" key="10">
    <source>
        <dbReference type="EMBL" id="HHS62674.1"/>
    </source>
</evidence>
<feature type="transmembrane region" description="Helical" evidence="8">
    <location>
        <begin position="132"/>
        <end position="155"/>
    </location>
</feature>
<dbReference type="EMBL" id="DTHJ01000071">
    <property type="protein sequence ID" value="HHS62674.1"/>
    <property type="molecule type" value="Genomic_DNA"/>
</dbReference>